<name>A0A7K1PWM8_AGRVI</name>
<dbReference type="GO" id="GO:0004252">
    <property type="term" value="F:serine-type endopeptidase activity"/>
    <property type="evidence" value="ECO:0007669"/>
    <property type="project" value="InterPro"/>
</dbReference>
<evidence type="ECO:0000259" key="1">
    <source>
        <dbReference type="Pfam" id="PF00082"/>
    </source>
</evidence>
<comment type="caution">
    <text evidence="2">The sequence shown here is derived from an EMBL/GenBank/DDBJ whole genome shotgun (WGS) entry which is preliminary data.</text>
</comment>
<dbReference type="AlphaFoldDB" id="A0A7K1PWM8"/>
<reference evidence="2 3" key="1">
    <citation type="submission" date="2019-12" db="EMBL/GenBank/DDBJ databases">
        <title>Whole-genome sequencing of Allorhizobium vitis.</title>
        <authorList>
            <person name="Gan H.M."/>
            <person name="Szegedi E."/>
            <person name="Burr T."/>
            <person name="Savka M.A."/>
        </authorList>
    </citation>
    <scope>NUCLEOTIDE SEQUENCE [LARGE SCALE GENOMIC DNA]</scope>
    <source>
        <strain evidence="2 3">CG415</strain>
    </source>
</reference>
<feature type="domain" description="Peptidase S8/S53" evidence="1">
    <location>
        <begin position="325"/>
        <end position="551"/>
    </location>
</feature>
<accession>A0A7K1PWM8</accession>
<dbReference type="Pfam" id="PF00082">
    <property type="entry name" value="Peptidase_S8"/>
    <property type="match status" value="1"/>
</dbReference>
<dbReference type="InterPro" id="IPR034074">
    <property type="entry name" value="Y4bN_pept_dom"/>
</dbReference>
<dbReference type="EMBL" id="WPHU01000027">
    <property type="protein sequence ID" value="MVA59586.1"/>
    <property type="molecule type" value="Genomic_DNA"/>
</dbReference>
<dbReference type="SUPFAM" id="SSF52743">
    <property type="entry name" value="Subtilisin-like"/>
    <property type="match status" value="1"/>
</dbReference>
<dbReference type="Gene3D" id="3.40.50.200">
    <property type="entry name" value="Peptidase S8/S53 domain"/>
    <property type="match status" value="1"/>
</dbReference>
<dbReference type="GO" id="GO:0006508">
    <property type="term" value="P:proteolysis"/>
    <property type="evidence" value="ECO:0007669"/>
    <property type="project" value="InterPro"/>
</dbReference>
<gene>
    <name evidence="2" type="ORF">GOZ88_26230</name>
</gene>
<evidence type="ECO:0000313" key="3">
    <source>
        <dbReference type="Proteomes" id="UP000440716"/>
    </source>
</evidence>
<dbReference type="Proteomes" id="UP000440716">
    <property type="component" value="Unassembled WGS sequence"/>
</dbReference>
<proteinExistence type="predicted"/>
<organism evidence="2 3">
    <name type="scientific">Agrobacterium vitis</name>
    <name type="common">Rhizobium vitis</name>
    <dbReference type="NCBI Taxonomy" id="373"/>
    <lineage>
        <taxon>Bacteria</taxon>
        <taxon>Pseudomonadati</taxon>
        <taxon>Pseudomonadota</taxon>
        <taxon>Alphaproteobacteria</taxon>
        <taxon>Hyphomicrobiales</taxon>
        <taxon>Rhizobiaceae</taxon>
        <taxon>Rhizobium/Agrobacterium group</taxon>
        <taxon>Agrobacterium</taxon>
    </lineage>
</organism>
<protein>
    <submittedName>
        <fullName evidence="2">S8 family serine peptidase</fullName>
    </submittedName>
</protein>
<sequence>MAPEPPSRNPLLNPVLLLKKEPVPEEPHISGKGEDGIVAARLQPQRRELYRDAQEVIRAVDETPKHGGKLHIVAKMFGDSLAPSWIPRGLFDERSGCKFTAPINGGYLIEVEAAKLPLLGRHIQGATTIEARTAISRVRSISTFGEEAILRGRTIDALWNAADELKEGRGFVVWLTPFRDEQARESVVQTLNRIESEGHLMPTFSGVLLAGQTSGEDGLPANVNPRQTAVSRAVRRYRNNGAARTFAAIPSKEALIELIASGSSFRIDPVRRIEVTSPGIGAQPVPPAPTLASQPIVAVVDGGLTANSYLPLEAWRAPSLVAATVADTAHGNRVASLVVHAHAWNNQLELPQLECRLGTVPAVAKAGGNAGVNPDALIDYLRQVARLYPDAKVWNLSFNQVLPEGDLFNVSYLGHELNAIAREFGLLLVISIGNRRADNPTHQLCPPADCDAAIVVGGRQFDNRGKPADACGVSLVGPGPEGMLKPDLSWFSTLNMLGGGAPQSGSSYAVPLVSSLAAHTFANLKDPSPDLVKALLIDRSEADAHHPSTGWGTPYRGTMPWICAPGTVTMAWKAGLTPGYAYFWDEIPIPPELIKDGKLFGKARLTAILTPKVSEAAGTNYYATRIQVALQYRKASGDIGNLLGSMKEDKAPEMDARTELAKWYPVRRHMRDFSKKSGIGYSGATFRLRAQVFSRDLYQFNLTGSQRELGEQSAAFVLTFEAGDNSSIYNSTAHRMRNFVESAVINQEIEIQ</sequence>
<dbReference type="InterPro" id="IPR036852">
    <property type="entry name" value="Peptidase_S8/S53_dom_sf"/>
</dbReference>
<dbReference type="InterPro" id="IPR000209">
    <property type="entry name" value="Peptidase_S8/S53_dom"/>
</dbReference>
<evidence type="ECO:0000313" key="2">
    <source>
        <dbReference type="EMBL" id="MVA59586.1"/>
    </source>
</evidence>
<dbReference type="CDD" id="cd04847">
    <property type="entry name" value="Peptidases_S8_Subtilisin_like_2"/>
    <property type="match status" value="1"/>
</dbReference>